<dbReference type="Gene3D" id="2.20.25.240">
    <property type="match status" value="1"/>
</dbReference>
<dbReference type="InterPro" id="IPR007588">
    <property type="entry name" value="Znf_FLYWCH"/>
</dbReference>
<proteinExistence type="predicted"/>
<protein>
    <recommendedName>
        <fullName evidence="4">FLYWCH-type domain-containing protein</fullName>
    </recommendedName>
</protein>
<name>A0AAV2MZA6_9HYME</name>
<feature type="domain" description="FLYWCH-type" evidence="4">
    <location>
        <begin position="12"/>
        <end position="61"/>
    </location>
</feature>
<comment type="caution">
    <text evidence="5">The sequence shown here is derived from an EMBL/GenBank/DDBJ whole genome shotgun (WGS) entry which is preliminary data.</text>
</comment>
<evidence type="ECO:0000259" key="4">
    <source>
        <dbReference type="Pfam" id="PF04500"/>
    </source>
</evidence>
<accession>A0AAV2MZA6</accession>
<sequence length="208" mass="24302">MEKVTGKCNDTAIFVYEGHVYHIDKRCNGIYRCASRRILKCYAVLVSNQDETYTLKTSHNHPSNETMLQEIELKQEMLQISRETIMKPKDIFDMVCRRNPVTAKKISYRAMRSFLYREQIRHRPETPQTIAELEIALMNYQLIERIYKGKILSDNGYRAVLFTTDTLLNALAAATEIFMDGTFTVVPRVPSFVQFYVFEWWSGIYGSI</sequence>
<reference evidence="5" key="1">
    <citation type="submission" date="2024-04" db="EMBL/GenBank/DDBJ databases">
        <authorList>
            <consortium name="Molecular Ecology Group"/>
        </authorList>
    </citation>
    <scope>NUCLEOTIDE SEQUENCE</scope>
</reference>
<evidence type="ECO:0000256" key="1">
    <source>
        <dbReference type="ARBA" id="ARBA00022723"/>
    </source>
</evidence>
<dbReference type="EMBL" id="CAXIPU020000644">
    <property type="protein sequence ID" value="CAL1672532.1"/>
    <property type="molecule type" value="Genomic_DNA"/>
</dbReference>
<dbReference type="GO" id="GO:0008270">
    <property type="term" value="F:zinc ion binding"/>
    <property type="evidence" value="ECO:0007669"/>
    <property type="project" value="UniProtKB-KW"/>
</dbReference>
<keyword evidence="1" id="KW-0479">Metal-binding</keyword>
<dbReference type="AlphaFoldDB" id="A0AAV2MZA6"/>
<evidence type="ECO:0000313" key="5">
    <source>
        <dbReference type="EMBL" id="CAL1672532.1"/>
    </source>
</evidence>
<keyword evidence="2" id="KW-0863">Zinc-finger</keyword>
<evidence type="ECO:0000313" key="6">
    <source>
        <dbReference type="Proteomes" id="UP001497644"/>
    </source>
</evidence>
<organism evidence="5 6">
    <name type="scientific">Lasius platythorax</name>
    <dbReference type="NCBI Taxonomy" id="488582"/>
    <lineage>
        <taxon>Eukaryota</taxon>
        <taxon>Metazoa</taxon>
        <taxon>Ecdysozoa</taxon>
        <taxon>Arthropoda</taxon>
        <taxon>Hexapoda</taxon>
        <taxon>Insecta</taxon>
        <taxon>Pterygota</taxon>
        <taxon>Neoptera</taxon>
        <taxon>Endopterygota</taxon>
        <taxon>Hymenoptera</taxon>
        <taxon>Apocrita</taxon>
        <taxon>Aculeata</taxon>
        <taxon>Formicoidea</taxon>
        <taxon>Formicidae</taxon>
        <taxon>Formicinae</taxon>
        <taxon>Lasius</taxon>
        <taxon>Lasius</taxon>
    </lineage>
</organism>
<gene>
    <name evidence="5" type="ORF">LPLAT_LOCUS8336</name>
</gene>
<dbReference type="Proteomes" id="UP001497644">
    <property type="component" value="Unassembled WGS sequence"/>
</dbReference>
<evidence type="ECO:0000256" key="3">
    <source>
        <dbReference type="ARBA" id="ARBA00022833"/>
    </source>
</evidence>
<keyword evidence="3" id="KW-0862">Zinc</keyword>
<keyword evidence="6" id="KW-1185">Reference proteome</keyword>
<dbReference type="Pfam" id="PF04500">
    <property type="entry name" value="FLYWCH"/>
    <property type="match status" value="1"/>
</dbReference>
<evidence type="ECO:0000256" key="2">
    <source>
        <dbReference type="ARBA" id="ARBA00022771"/>
    </source>
</evidence>